<comment type="caution">
    <text evidence="3">The sequence shown here is derived from an EMBL/GenBank/DDBJ whole genome shotgun (WGS) entry which is preliminary data.</text>
</comment>
<protein>
    <submittedName>
        <fullName evidence="3">Uncharacterized protein</fullName>
    </submittedName>
</protein>
<dbReference type="GO" id="GO:0051321">
    <property type="term" value="P:meiotic cell cycle"/>
    <property type="evidence" value="ECO:0007669"/>
    <property type="project" value="TreeGrafter"/>
</dbReference>
<dbReference type="PANTHER" id="PTHR19368">
    <property type="entry name" value="XLR/SCP3/FAM9"/>
    <property type="match status" value="1"/>
</dbReference>
<evidence type="ECO:0000256" key="1">
    <source>
        <dbReference type="ARBA" id="ARBA00010283"/>
    </source>
</evidence>
<dbReference type="PANTHER" id="PTHR19368:SF15">
    <property type="entry name" value="XLR_SYCP3_FAM9 DOMAIN-CONTAINING PROTEIN"/>
    <property type="match status" value="1"/>
</dbReference>
<accession>A0AA40HK41</accession>
<gene>
    <name evidence="3" type="ORF">QTO34_007807</name>
</gene>
<keyword evidence="4" id="KW-1185">Reference proteome</keyword>
<feature type="compositionally biased region" description="Basic and acidic residues" evidence="2">
    <location>
        <begin position="9"/>
        <end position="20"/>
    </location>
</feature>
<comment type="similarity">
    <text evidence="1">Belongs to the XLR/SYCP3 family.</text>
</comment>
<feature type="region of interest" description="Disordered" evidence="2">
    <location>
        <begin position="1"/>
        <end position="26"/>
    </location>
</feature>
<dbReference type="AlphaFoldDB" id="A0AA40HK41"/>
<dbReference type="InterPro" id="IPR051443">
    <property type="entry name" value="XLR/SYCP3"/>
</dbReference>
<dbReference type="GO" id="GO:0007286">
    <property type="term" value="P:spermatid development"/>
    <property type="evidence" value="ECO:0007669"/>
    <property type="project" value="TreeGrafter"/>
</dbReference>
<sequence length="71" mass="7969">MEDQVGRACDFEKEDKKDLSGSEEDVMEPVIDKLEKKRTSAEIVEDMGGGVQNMLEKCGADMNNTLFAKRK</sequence>
<evidence type="ECO:0000313" key="4">
    <source>
        <dbReference type="Proteomes" id="UP001177744"/>
    </source>
</evidence>
<proteinExistence type="inferred from homology"/>
<dbReference type="Proteomes" id="UP001177744">
    <property type="component" value="Unassembled WGS sequence"/>
</dbReference>
<organism evidence="3 4">
    <name type="scientific">Cnephaeus nilssonii</name>
    <name type="common">Northern bat</name>
    <name type="synonym">Eptesicus nilssonii</name>
    <dbReference type="NCBI Taxonomy" id="3371016"/>
    <lineage>
        <taxon>Eukaryota</taxon>
        <taxon>Metazoa</taxon>
        <taxon>Chordata</taxon>
        <taxon>Craniata</taxon>
        <taxon>Vertebrata</taxon>
        <taxon>Euteleostomi</taxon>
        <taxon>Mammalia</taxon>
        <taxon>Eutheria</taxon>
        <taxon>Laurasiatheria</taxon>
        <taxon>Chiroptera</taxon>
        <taxon>Yangochiroptera</taxon>
        <taxon>Vespertilionidae</taxon>
        <taxon>Cnephaeus</taxon>
    </lineage>
</organism>
<reference evidence="3" key="1">
    <citation type="submission" date="2023-06" db="EMBL/GenBank/DDBJ databases">
        <title>Reference genome for the Northern bat (Eptesicus nilssonii), a most northern bat species.</title>
        <authorList>
            <person name="Laine V.N."/>
            <person name="Pulliainen A.T."/>
            <person name="Lilley T.M."/>
        </authorList>
    </citation>
    <scope>NUCLEOTIDE SEQUENCE</scope>
    <source>
        <strain evidence="3">BLF_Eptnil</strain>
        <tissue evidence="3">Kidney</tissue>
    </source>
</reference>
<evidence type="ECO:0000256" key="2">
    <source>
        <dbReference type="SAM" id="MobiDB-lite"/>
    </source>
</evidence>
<dbReference type="GO" id="GO:0000795">
    <property type="term" value="C:synaptonemal complex"/>
    <property type="evidence" value="ECO:0007669"/>
    <property type="project" value="TreeGrafter"/>
</dbReference>
<name>A0AA40HK41_CNENI</name>
<dbReference type="EMBL" id="JAULJE010000019">
    <property type="protein sequence ID" value="KAK1332121.1"/>
    <property type="molecule type" value="Genomic_DNA"/>
</dbReference>
<evidence type="ECO:0000313" key="3">
    <source>
        <dbReference type="EMBL" id="KAK1332121.1"/>
    </source>
</evidence>